<comment type="caution">
    <text evidence="1">The sequence shown here is derived from an EMBL/GenBank/DDBJ whole genome shotgun (WGS) entry which is preliminary data.</text>
</comment>
<organism evidence="1 2">
    <name type="scientific">Shimia sagamensis</name>
    <dbReference type="NCBI Taxonomy" id="1566352"/>
    <lineage>
        <taxon>Bacteria</taxon>
        <taxon>Pseudomonadati</taxon>
        <taxon>Pseudomonadota</taxon>
        <taxon>Alphaproteobacteria</taxon>
        <taxon>Rhodobacterales</taxon>
        <taxon>Roseobacteraceae</taxon>
    </lineage>
</organism>
<protein>
    <recommendedName>
        <fullName evidence="3">N-acetylglucosaminyl-diphospho-decaprenol L-rhamnosyltransferase</fullName>
    </recommendedName>
</protein>
<dbReference type="Proteomes" id="UP001157961">
    <property type="component" value="Unassembled WGS sequence"/>
</dbReference>
<sequence>MSAPSLLTVILNWRTPEMTLKSAEAAAREMATIDGQIVIVDNDSGDGSFEAMTAGVAVADWAAGRVEVVQSGHNGGFGAGNNFGIRHGLAQRDFDFVYILNSDAFPDAGSISALLDHMAQMPTCGFAGSYIHGDDNEPHLTAFRFPSMAGELEGAARVGLISRALHKHIVPLPIPAETTRVDWLAGASMLMRRAVLEQIGLFDETFFLYFEETDLCLRAQRAGWHTDYVRSSSVTHIGSVSTGMKTWQRMPQYWFDSRLHYFRKNHGSTYTFAATLAHIAGTSLWKLRRVIGGKPKRDPDHFLRDLITHYLKSLFRRTTREPSKTPTLSVRKEASS</sequence>
<evidence type="ECO:0000313" key="1">
    <source>
        <dbReference type="EMBL" id="SMP01766.1"/>
    </source>
</evidence>
<gene>
    <name evidence="1" type="ORF">SAMN06265373_101163</name>
</gene>
<accession>A0ABY1N6K1</accession>
<dbReference type="EMBL" id="FXTY01000001">
    <property type="protein sequence ID" value="SMP01766.1"/>
    <property type="molecule type" value="Genomic_DNA"/>
</dbReference>
<evidence type="ECO:0008006" key="3">
    <source>
        <dbReference type="Google" id="ProtNLM"/>
    </source>
</evidence>
<proteinExistence type="predicted"/>
<dbReference type="PANTHER" id="PTHR43179">
    <property type="entry name" value="RHAMNOSYLTRANSFERASE WBBL"/>
    <property type="match status" value="1"/>
</dbReference>
<dbReference type="PANTHER" id="PTHR43179:SF7">
    <property type="entry name" value="RHAMNOSYLTRANSFERASE WBBL"/>
    <property type="match status" value="1"/>
</dbReference>
<evidence type="ECO:0000313" key="2">
    <source>
        <dbReference type="Proteomes" id="UP001157961"/>
    </source>
</evidence>
<dbReference type="Pfam" id="PF13641">
    <property type="entry name" value="Glyco_tranf_2_3"/>
    <property type="match status" value="1"/>
</dbReference>
<reference evidence="1 2" key="1">
    <citation type="submission" date="2017-05" db="EMBL/GenBank/DDBJ databases">
        <authorList>
            <person name="Varghese N."/>
            <person name="Submissions S."/>
        </authorList>
    </citation>
    <scope>NUCLEOTIDE SEQUENCE [LARGE SCALE GENOMIC DNA]</scope>
    <source>
        <strain evidence="1 2">DSM 29734</strain>
    </source>
</reference>
<dbReference type="RefSeq" id="WP_283424042.1">
    <property type="nucleotide sequence ID" value="NZ_FXTY01000001.1"/>
</dbReference>
<name>A0ABY1N6K1_9RHOB</name>
<dbReference type="Gene3D" id="3.90.550.10">
    <property type="entry name" value="Spore Coat Polysaccharide Biosynthesis Protein SpsA, Chain A"/>
    <property type="match status" value="1"/>
</dbReference>
<dbReference type="InterPro" id="IPR029044">
    <property type="entry name" value="Nucleotide-diphossugar_trans"/>
</dbReference>
<keyword evidence="2" id="KW-1185">Reference proteome</keyword>
<dbReference type="SUPFAM" id="SSF53448">
    <property type="entry name" value="Nucleotide-diphospho-sugar transferases"/>
    <property type="match status" value="1"/>
</dbReference>